<reference evidence="1 2" key="1">
    <citation type="submission" date="2024-04" db="EMBL/GenBank/DDBJ databases">
        <authorList>
            <person name="Fracassetti M."/>
        </authorList>
    </citation>
    <scope>NUCLEOTIDE SEQUENCE [LARGE SCALE GENOMIC DNA]</scope>
</reference>
<dbReference type="EMBL" id="OZ034816">
    <property type="protein sequence ID" value="CAL1379348.1"/>
    <property type="molecule type" value="Genomic_DNA"/>
</dbReference>
<protein>
    <recommendedName>
        <fullName evidence="3">Secreted protein</fullName>
    </recommendedName>
</protein>
<sequence>MGRASIVAALLGGWRSTSPPSLHGYIFRSKRPSGFLPPAIVAEVVWKKRWGPEFSEFMGCSWGCGIGSRSKEFYVFVLDGAGWKETE</sequence>
<evidence type="ECO:0000313" key="1">
    <source>
        <dbReference type="EMBL" id="CAL1379348.1"/>
    </source>
</evidence>
<dbReference type="Proteomes" id="UP001497516">
    <property type="component" value="Chromosome 3"/>
</dbReference>
<organism evidence="1 2">
    <name type="scientific">Linum trigynum</name>
    <dbReference type="NCBI Taxonomy" id="586398"/>
    <lineage>
        <taxon>Eukaryota</taxon>
        <taxon>Viridiplantae</taxon>
        <taxon>Streptophyta</taxon>
        <taxon>Embryophyta</taxon>
        <taxon>Tracheophyta</taxon>
        <taxon>Spermatophyta</taxon>
        <taxon>Magnoliopsida</taxon>
        <taxon>eudicotyledons</taxon>
        <taxon>Gunneridae</taxon>
        <taxon>Pentapetalae</taxon>
        <taxon>rosids</taxon>
        <taxon>fabids</taxon>
        <taxon>Malpighiales</taxon>
        <taxon>Linaceae</taxon>
        <taxon>Linum</taxon>
    </lineage>
</organism>
<evidence type="ECO:0008006" key="3">
    <source>
        <dbReference type="Google" id="ProtNLM"/>
    </source>
</evidence>
<keyword evidence="2" id="KW-1185">Reference proteome</keyword>
<evidence type="ECO:0000313" key="2">
    <source>
        <dbReference type="Proteomes" id="UP001497516"/>
    </source>
</evidence>
<accession>A0AAV2E0Q2</accession>
<gene>
    <name evidence="1" type="ORF">LTRI10_LOCUS20873</name>
</gene>
<dbReference type="AlphaFoldDB" id="A0AAV2E0Q2"/>
<name>A0AAV2E0Q2_9ROSI</name>
<proteinExistence type="predicted"/>